<dbReference type="Proteomes" id="UP001501175">
    <property type="component" value="Unassembled WGS sequence"/>
</dbReference>
<organism evidence="2 3">
    <name type="scientific">Nibrella saemangeumensis</name>
    <dbReference type="NCBI Taxonomy" id="1084526"/>
    <lineage>
        <taxon>Bacteria</taxon>
        <taxon>Pseudomonadati</taxon>
        <taxon>Bacteroidota</taxon>
        <taxon>Cytophagia</taxon>
        <taxon>Cytophagales</taxon>
        <taxon>Spirosomataceae</taxon>
        <taxon>Nibrella</taxon>
    </lineage>
</organism>
<evidence type="ECO:0000256" key="1">
    <source>
        <dbReference type="SAM" id="SignalP"/>
    </source>
</evidence>
<protein>
    <submittedName>
        <fullName evidence="2">Uncharacterized protein</fullName>
    </submittedName>
</protein>
<feature type="signal peptide" evidence="1">
    <location>
        <begin position="1"/>
        <end position="27"/>
    </location>
</feature>
<comment type="caution">
    <text evidence="2">The sequence shown here is derived from an EMBL/GenBank/DDBJ whole genome shotgun (WGS) entry which is preliminary data.</text>
</comment>
<sequence>MKTLFAKIRPSALATLFALTLTTAAVAQKRDVPTPPKAGYWVIETARQPNRQTIVRFYNNANKLIYQEDLTGKRLNIRRAKTVIRLNGALDQAMTQWASTQHFQSDQNLVAAQFRK</sequence>
<dbReference type="RefSeq" id="WP_345249460.1">
    <property type="nucleotide sequence ID" value="NZ_BAABHD010000084.1"/>
</dbReference>
<gene>
    <name evidence="2" type="ORF">GCM10023189_56130</name>
</gene>
<feature type="chain" id="PRO_5047320075" evidence="1">
    <location>
        <begin position="28"/>
        <end position="116"/>
    </location>
</feature>
<evidence type="ECO:0000313" key="2">
    <source>
        <dbReference type="EMBL" id="GAA4469299.1"/>
    </source>
</evidence>
<dbReference type="EMBL" id="BAABHD010000084">
    <property type="protein sequence ID" value="GAA4469299.1"/>
    <property type="molecule type" value="Genomic_DNA"/>
</dbReference>
<keyword evidence="3" id="KW-1185">Reference proteome</keyword>
<name>A0ABP8NQQ8_9BACT</name>
<reference evidence="3" key="1">
    <citation type="journal article" date="2019" name="Int. J. Syst. Evol. Microbiol.">
        <title>The Global Catalogue of Microorganisms (GCM) 10K type strain sequencing project: providing services to taxonomists for standard genome sequencing and annotation.</title>
        <authorList>
            <consortium name="The Broad Institute Genomics Platform"/>
            <consortium name="The Broad Institute Genome Sequencing Center for Infectious Disease"/>
            <person name="Wu L."/>
            <person name="Ma J."/>
        </authorList>
    </citation>
    <scope>NUCLEOTIDE SEQUENCE [LARGE SCALE GENOMIC DNA]</scope>
    <source>
        <strain evidence="3">JCM 17927</strain>
    </source>
</reference>
<keyword evidence="1" id="KW-0732">Signal</keyword>
<evidence type="ECO:0000313" key="3">
    <source>
        <dbReference type="Proteomes" id="UP001501175"/>
    </source>
</evidence>
<proteinExistence type="predicted"/>
<accession>A0ABP8NQQ8</accession>